<dbReference type="GO" id="GO:0005737">
    <property type="term" value="C:cytoplasm"/>
    <property type="evidence" value="ECO:0007669"/>
    <property type="project" value="TreeGrafter"/>
</dbReference>
<dbReference type="InterPro" id="IPR038586">
    <property type="entry name" value="Tctex-1-like_sf"/>
</dbReference>
<dbReference type="CDD" id="cd21459">
    <property type="entry name" value="DLC-like_TCTEX1D2"/>
    <property type="match status" value="1"/>
</dbReference>
<dbReference type="InterPro" id="IPR005334">
    <property type="entry name" value="Tctex-1-like"/>
</dbReference>
<evidence type="ECO:0000313" key="2">
    <source>
        <dbReference type="EMBL" id="KAK2161547.1"/>
    </source>
</evidence>
<evidence type="ECO:0000256" key="1">
    <source>
        <dbReference type="ARBA" id="ARBA00005361"/>
    </source>
</evidence>
<dbReference type="Pfam" id="PF03645">
    <property type="entry name" value="Tctex-1"/>
    <property type="match status" value="1"/>
</dbReference>
<keyword evidence="3" id="KW-1185">Reference proteome</keyword>
<proteinExistence type="inferred from homology"/>
<comment type="caution">
    <text evidence="2">The sequence shown here is derived from an EMBL/GenBank/DDBJ whole genome shotgun (WGS) entry which is preliminary data.</text>
</comment>
<dbReference type="GO" id="GO:0005868">
    <property type="term" value="C:cytoplasmic dynein complex"/>
    <property type="evidence" value="ECO:0007669"/>
    <property type="project" value="TreeGrafter"/>
</dbReference>
<evidence type="ECO:0008006" key="4">
    <source>
        <dbReference type="Google" id="ProtNLM"/>
    </source>
</evidence>
<comment type="similarity">
    <text evidence="1">Belongs to the dynein light chain Tctex-type family.</text>
</comment>
<sequence length="123" mass="14131">MTEAVAITPPPPSDIQPENTYVIRPNFQNKFRAVIVKEAIHNIVMENLDGKSYNGEEVMDWTRAISEQIKVKLRDLGYIRYKFVVQVVIGEQRGEGVKMGCRCFWDSDTDNYAQDIFMNVSVI</sequence>
<dbReference type="EMBL" id="JAODUO010001576">
    <property type="protein sequence ID" value="KAK2161547.1"/>
    <property type="molecule type" value="Genomic_DNA"/>
</dbReference>
<protein>
    <recommendedName>
        <fullName evidence="4">Tctex1 domain-containing protein 2</fullName>
    </recommendedName>
</protein>
<dbReference type="AlphaFoldDB" id="A0AAD9JYE6"/>
<evidence type="ECO:0000313" key="3">
    <source>
        <dbReference type="Proteomes" id="UP001209878"/>
    </source>
</evidence>
<gene>
    <name evidence="2" type="ORF">NP493_1577g00013</name>
</gene>
<dbReference type="GO" id="GO:0007018">
    <property type="term" value="P:microtubule-based movement"/>
    <property type="evidence" value="ECO:0007669"/>
    <property type="project" value="TreeGrafter"/>
</dbReference>
<dbReference type="PANTHER" id="PTHR21255:SF7">
    <property type="entry name" value="DYNEIN LIGHT CHAIN TCTEX-TYPE PROTEIN 2B"/>
    <property type="match status" value="1"/>
</dbReference>
<reference evidence="2" key="1">
    <citation type="journal article" date="2023" name="Mol. Biol. Evol.">
        <title>Third-Generation Sequencing Reveals the Adaptive Role of the Epigenome in Three Deep-Sea Polychaetes.</title>
        <authorList>
            <person name="Perez M."/>
            <person name="Aroh O."/>
            <person name="Sun Y."/>
            <person name="Lan Y."/>
            <person name="Juniper S.K."/>
            <person name="Young C.R."/>
            <person name="Angers B."/>
            <person name="Qian P.Y."/>
        </authorList>
    </citation>
    <scope>NUCLEOTIDE SEQUENCE</scope>
    <source>
        <strain evidence="2">R07B-5</strain>
    </source>
</reference>
<dbReference type="Proteomes" id="UP001209878">
    <property type="component" value="Unassembled WGS sequence"/>
</dbReference>
<organism evidence="2 3">
    <name type="scientific">Ridgeia piscesae</name>
    <name type="common">Tubeworm</name>
    <dbReference type="NCBI Taxonomy" id="27915"/>
    <lineage>
        <taxon>Eukaryota</taxon>
        <taxon>Metazoa</taxon>
        <taxon>Spiralia</taxon>
        <taxon>Lophotrochozoa</taxon>
        <taxon>Annelida</taxon>
        <taxon>Polychaeta</taxon>
        <taxon>Sedentaria</taxon>
        <taxon>Canalipalpata</taxon>
        <taxon>Sabellida</taxon>
        <taxon>Siboglinidae</taxon>
        <taxon>Ridgeia</taxon>
    </lineage>
</organism>
<dbReference type="GO" id="GO:0045505">
    <property type="term" value="F:dynein intermediate chain binding"/>
    <property type="evidence" value="ECO:0007669"/>
    <property type="project" value="TreeGrafter"/>
</dbReference>
<accession>A0AAD9JYE6</accession>
<dbReference type="Gene3D" id="3.30.1140.40">
    <property type="entry name" value="Tctex-1"/>
    <property type="match status" value="1"/>
</dbReference>
<name>A0AAD9JYE6_RIDPI</name>
<dbReference type="FunFam" id="3.30.1140.40:FF:000003">
    <property type="entry name" value="tctex1 domain-containing protein 2"/>
    <property type="match status" value="1"/>
</dbReference>
<dbReference type="PANTHER" id="PTHR21255">
    <property type="entry name" value="T-COMPLEX-ASSOCIATED-TESTIS-EXPRESSED 1/ DYNEIN LIGHT CHAIN"/>
    <property type="match status" value="1"/>
</dbReference>